<evidence type="ECO:0000256" key="1">
    <source>
        <dbReference type="ARBA" id="ARBA00004496"/>
    </source>
</evidence>
<dbReference type="OrthoDB" id="660555at2759"/>
<evidence type="ECO:0000256" key="4">
    <source>
        <dbReference type="ARBA" id="ARBA00022658"/>
    </source>
</evidence>
<evidence type="ECO:0000313" key="11">
    <source>
        <dbReference type="Proteomes" id="UP000663829"/>
    </source>
</evidence>
<evidence type="ECO:0000256" key="5">
    <source>
        <dbReference type="PROSITE-ProRule" id="PRU00192"/>
    </source>
</evidence>
<feature type="domain" description="DH" evidence="8">
    <location>
        <begin position="669"/>
        <end position="794"/>
    </location>
</feature>
<feature type="domain" description="SH3" evidence="7">
    <location>
        <begin position="580"/>
        <end position="639"/>
    </location>
</feature>
<evidence type="ECO:0000256" key="3">
    <source>
        <dbReference type="ARBA" id="ARBA00022490"/>
    </source>
</evidence>
<evidence type="ECO:0000256" key="6">
    <source>
        <dbReference type="SAM" id="MobiDB-lite"/>
    </source>
</evidence>
<dbReference type="GO" id="GO:0005737">
    <property type="term" value="C:cytoplasm"/>
    <property type="evidence" value="ECO:0007669"/>
    <property type="project" value="UniProtKB-SubCell"/>
</dbReference>
<dbReference type="PROSITE" id="PS50002">
    <property type="entry name" value="SH3"/>
    <property type="match status" value="1"/>
</dbReference>
<comment type="subcellular location">
    <subcellularLocation>
        <location evidence="1">Cytoplasm</location>
    </subcellularLocation>
</comment>
<dbReference type="AlphaFoldDB" id="A0A814A417"/>
<comment type="caution">
    <text evidence="9">The sequence shown here is derived from an EMBL/GenBank/DDBJ whole genome shotgun (WGS) entry which is preliminary data.</text>
</comment>
<dbReference type="InterPro" id="IPR035899">
    <property type="entry name" value="DBL_dom_sf"/>
</dbReference>
<evidence type="ECO:0000256" key="2">
    <source>
        <dbReference type="ARBA" id="ARBA00022443"/>
    </source>
</evidence>
<keyword evidence="11" id="KW-1185">Reference proteome</keyword>
<dbReference type="GO" id="GO:0005085">
    <property type="term" value="F:guanyl-nucleotide exchange factor activity"/>
    <property type="evidence" value="ECO:0007669"/>
    <property type="project" value="UniProtKB-KW"/>
</dbReference>
<dbReference type="Proteomes" id="UP000681722">
    <property type="component" value="Unassembled WGS sequence"/>
</dbReference>
<keyword evidence="2 5" id="KW-0728">SH3 domain</keyword>
<gene>
    <name evidence="9" type="ORF">GPM918_LOCUS9051</name>
    <name evidence="10" type="ORF">SRO942_LOCUS9052</name>
</gene>
<feature type="compositionally biased region" description="Polar residues" evidence="6">
    <location>
        <begin position="1"/>
        <end position="16"/>
    </location>
</feature>
<dbReference type="EMBL" id="CAJOBC010001643">
    <property type="protein sequence ID" value="CAF3690525.1"/>
    <property type="molecule type" value="Genomic_DNA"/>
</dbReference>
<dbReference type="Pfam" id="PF00621">
    <property type="entry name" value="RhoGEF"/>
    <property type="match status" value="1"/>
</dbReference>
<keyword evidence="3" id="KW-0963">Cytoplasm</keyword>
<dbReference type="Gene3D" id="2.30.30.40">
    <property type="entry name" value="SH3 Domains"/>
    <property type="match status" value="1"/>
</dbReference>
<dbReference type="SUPFAM" id="SSF50044">
    <property type="entry name" value="SH3-domain"/>
    <property type="match status" value="1"/>
</dbReference>
<dbReference type="PANTHER" id="PTHR47544">
    <property type="entry name" value="RHO GUANINE NUCLEOTIDE EXCHANGE FACTOR 4"/>
    <property type="match status" value="1"/>
</dbReference>
<dbReference type="Gene3D" id="1.20.900.10">
    <property type="entry name" value="Dbl homology (DH) domain"/>
    <property type="match status" value="1"/>
</dbReference>
<feature type="region of interest" description="Disordered" evidence="6">
    <location>
        <begin position="1"/>
        <end position="33"/>
    </location>
</feature>
<accession>A0A814A417</accession>
<dbReference type="Pfam" id="PF07653">
    <property type="entry name" value="SH3_2"/>
    <property type="match status" value="1"/>
</dbReference>
<feature type="compositionally biased region" description="Low complexity" evidence="6">
    <location>
        <begin position="17"/>
        <end position="33"/>
    </location>
</feature>
<dbReference type="EMBL" id="CAJNOQ010001643">
    <property type="protein sequence ID" value="CAF0909153.1"/>
    <property type="molecule type" value="Genomic_DNA"/>
</dbReference>
<dbReference type="PANTHER" id="PTHR47544:SF3">
    <property type="entry name" value="RHO GUANINE NUCLEOTIDE EXCHANGE FACTOR 4 ISOFORM X1"/>
    <property type="match status" value="1"/>
</dbReference>
<evidence type="ECO:0000259" key="8">
    <source>
        <dbReference type="PROSITE" id="PS50010"/>
    </source>
</evidence>
<evidence type="ECO:0000259" key="7">
    <source>
        <dbReference type="PROSITE" id="PS50002"/>
    </source>
</evidence>
<proteinExistence type="predicted"/>
<dbReference type="Proteomes" id="UP000663829">
    <property type="component" value="Unassembled WGS sequence"/>
</dbReference>
<keyword evidence="4" id="KW-0344">Guanine-nucleotide releasing factor</keyword>
<evidence type="ECO:0000313" key="10">
    <source>
        <dbReference type="EMBL" id="CAF3690525.1"/>
    </source>
</evidence>
<name>A0A814A417_9BILA</name>
<protein>
    <submittedName>
        <fullName evidence="9">Uncharacterized protein</fullName>
    </submittedName>
</protein>
<dbReference type="InterPro" id="IPR001452">
    <property type="entry name" value="SH3_domain"/>
</dbReference>
<dbReference type="SUPFAM" id="SSF48065">
    <property type="entry name" value="DBL homology domain (DH-domain)"/>
    <property type="match status" value="1"/>
</dbReference>
<dbReference type="PROSITE" id="PS50010">
    <property type="entry name" value="DH_2"/>
    <property type="match status" value="1"/>
</dbReference>
<sequence length="794" mass="90986">MPMSVININFSTPRQRSSTLPLTPPSSTSSLSTKKFLPSIKGLTPPFKSRTPSSFPLSNLYVSLSLSTDRLLNKTGKKFSIKKDHTSPLGSINRLTTTPTLVRRSPARNLFTNAQDVPISSTKGSPMPARVTSPLRTLSDIETMHQSTEKSPTQCLFFTISSAATTEPLISKSNNAVMTNQSFSLSKFKNVLLKRKSSSIILFDHSFKVATSLSTMKQRLKHLLVKRQELKHSIDNLCRLKTRKKHVSHNRGTFGIEIRPSSPPPPPSPSPVLQTPIACNILRLAFNLEFEKIDLLHDTYIYSSYSIYNYFSYNHLLSFSDILISTSSSMTLNAIMFTTTSDIYLFQPKFFYNNGDSEQERITQNYKFTYLTLDNEQVILTAESERINSKNQFQIGFCFQAHTTVQIQTTWIHYLVSYNNVTKNVKNSKFIPRDHDLLPTIIQQTGKSSIESSFVLGNAALISEALRHYQRIEKRSENNKKTHPHHLKKEYELRSSTRKSPFRKLKPIRFDPVQLRRKKCSSTLIEEENRVGSSSSSGFRSISYSNIETSSLVGNVDLPVSSSLNKNTNIQILVSNDENSKPIYAEALWNHITLEPNYLPFNVGDLILVLNKNDQKLWYGRVGTNEGWFPASFVRIKVCQDLTIVDRPLQDEMKHGRHRPTVVNKLNFMRSNVIQEIVKTESDYLNHLKNICDGYIVKMRQRTDLFSTNQIKVLMGNIEQIYSFQQHFFRLLKVSIDEYCIHDSLIGKCFLLYKEEFKQYSDYCINHPLSCIELNKLETIPNYKQFFEVSKQDL</sequence>
<reference evidence="9" key="1">
    <citation type="submission" date="2021-02" db="EMBL/GenBank/DDBJ databases">
        <authorList>
            <person name="Nowell W R."/>
        </authorList>
    </citation>
    <scope>NUCLEOTIDE SEQUENCE</scope>
</reference>
<dbReference type="InterPro" id="IPR036028">
    <property type="entry name" value="SH3-like_dom_sf"/>
</dbReference>
<evidence type="ECO:0000313" key="9">
    <source>
        <dbReference type="EMBL" id="CAF0909153.1"/>
    </source>
</evidence>
<organism evidence="9 11">
    <name type="scientific">Didymodactylos carnosus</name>
    <dbReference type="NCBI Taxonomy" id="1234261"/>
    <lineage>
        <taxon>Eukaryota</taxon>
        <taxon>Metazoa</taxon>
        <taxon>Spiralia</taxon>
        <taxon>Gnathifera</taxon>
        <taxon>Rotifera</taxon>
        <taxon>Eurotatoria</taxon>
        <taxon>Bdelloidea</taxon>
        <taxon>Philodinida</taxon>
        <taxon>Philodinidae</taxon>
        <taxon>Didymodactylos</taxon>
    </lineage>
</organism>
<dbReference type="SMART" id="SM00326">
    <property type="entry name" value="SH3"/>
    <property type="match status" value="1"/>
</dbReference>
<dbReference type="InterPro" id="IPR000219">
    <property type="entry name" value="DH_dom"/>
</dbReference>